<evidence type="ECO:0000256" key="3">
    <source>
        <dbReference type="ARBA" id="ARBA00022989"/>
    </source>
</evidence>
<organism evidence="6 7">
    <name type="scientific">Thauera terpenica 58Eu</name>
    <dbReference type="NCBI Taxonomy" id="1348657"/>
    <lineage>
        <taxon>Bacteria</taxon>
        <taxon>Pseudomonadati</taxon>
        <taxon>Pseudomonadota</taxon>
        <taxon>Betaproteobacteria</taxon>
        <taxon>Rhodocyclales</taxon>
        <taxon>Zoogloeaceae</taxon>
        <taxon>Thauera</taxon>
    </lineage>
</organism>
<keyword evidence="7" id="KW-1185">Reference proteome</keyword>
<sequence>MAFSVFQDLFAEVDGATSVFVSDVIGRLIAELTPVLTVGLTLAFIGYGLLIVRGAIDMPVMNFVGRSVRIGIITAVALAGGIYQAQIADAIRTVPDAFTQAILSDPSAVAASVIDAAGQKGLDRATEAFEKSSVFSANGMAYLVLAVVYGFSAAIMLIFGGGLILMAKFLLALLAAFGPMAILALLFEPTRQLFDRWMGQVVGAGLTIVFVGAIFGLLLSIYGRLMDGLDWGTTNIGWHMGGAIIITGVAAMVLLQVSSIAASLGNGLSLGILHEVRAVRGGAVAAARGARAVVDNPLTRTAVSNPATRAAATGVASVGRRAVGYFKGTRRDAA</sequence>
<evidence type="ECO:0000256" key="5">
    <source>
        <dbReference type="SAM" id="Phobius"/>
    </source>
</evidence>
<evidence type="ECO:0000313" key="6">
    <source>
        <dbReference type="EMBL" id="EPZ14959.1"/>
    </source>
</evidence>
<dbReference type="InterPro" id="IPR007688">
    <property type="entry name" value="Conjugal_tfr_TrbL/VirB6"/>
</dbReference>
<name>T0AQ45_9RHOO</name>
<feature type="transmembrane region" description="Helical" evidence="5">
    <location>
        <begin position="199"/>
        <end position="222"/>
    </location>
</feature>
<feature type="transmembrane region" description="Helical" evidence="5">
    <location>
        <begin position="165"/>
        <end position="187"/>
    </location>
</feature>
<proteinExistence type="predicted"/>
<reference evidence="6 7" key="1">
    <citation type="submission" date="2013-06" db="EMBL/GenBank/DDBJ databases">
        <title>Draft genome sequence of Thauera terpenica.</title>
        <authorList>
            <person name="Liu B."/>
            <person name="Frostegard A.H."/>
            <person name="Shapleigh J.P."/>
        </authorList>
    </citation>
    <scope>NUCLEOTIDE SEQUENCE [LARGE SCALE GENOMIC DNA]</scope>
    <source>
        <strain evidence="6 7">58Eu</strain>
    </source>
</reference>
<accession>T0AQ45</accession>
<evidence type="ECO:0000256" key="1">
    <source>
        <dbReference type="ARBA" id="ARBA00004141"/>
    </source>
</evidence>
<dbReference type="STRING" id="1348657.M622_17410"/>
<dbReference type="EMBL" id="ATJV01000066">
    <property type="protein sequence ID" value="EPZ14959.1"/>
    <property type="molecule type" value="Genomic_DNA"/>
</dbReference>
<dbReference type="PATRIC" id="fig|1348657.5.peg.2568"/>
<gene>
    <name evidence="6" type="ORF">M622_17410</name>
</gene>
<keyword evidence="2 5" id="KW-0812">Transmembrane</keyword>
<evidence type="ECO:0008006" key="8">
    <source>
        <dbReference type="Google" id="ProtNLM"/>
    </source>
</evidence>
<comment type="subcellular location">
    <subcellularLocation>
        <location evidence="1">Membrane</location>
        <topology evidence="1">Multi-pass membrane protein</topology>
    </subcellularLocation>
</comment>
<dbReference type="AlphaFoldDB" id="T0AQ45"/>
<feature type="transmembrane region" description="Helical" evidence="5">
    <location>
        <begin position="35"/>
        <end position="56"/>
    </location>
</feature>
<dbReference type="Pfam" id="PF04610">
    <property type="entry name" value="TrbL"/>
    <property type="match status" value="1"/>
</dbReference>
<feature type="transmembrane region" description="Helical" evidence="5">
    <location>
        <begin position="140"/>
        <end position="159"/>
    </location>
</feature>
<dbReference type="RefSeq" id="WP_021249964.1">
    <property type="nucleotide sequence ID" value="NZ_ATJV01000066.1"/>
</dbReference>
<feature type="transmembrane region" description="Helical" evidence="5">
    <location>
        <begin position="242"/>
        <end position="264"/>
    </location>
</feature>
<evidence type="ECO:0000313" key="7">
    <source>
        <dbReference type="Proteomes" id="UP000015455"/>
    </source>
</evidence>
<comment type="caution">
    <text evidence="6">The sequence shown here is derived from an EMBL/GenBank/DDBJ whole genome shotgun (WGS) entry which is preliminary data.</text>
</comment>
<evidence type="ECO:0000256" key="2">
    <source>
        <dbReference type="ARBA" id="ARBA00022692"/>
    </source>
</evidence>
<dbReference type="OrthoDB" id="8752823at2"/>
<keyword evidence="3 5" id="KW-1133">Transmembrane helix</keyword>
<protein>
    <recommendedName>
        <fullName evidence="8">Type IV secretion system protein VirB6</fullName>
    </recommendedName>
</protein>
<dbReference type="GO" id="GO:0030255">
    <property type="term" value="P:protein secretion by the type IV secretion system"/>
    <property type="evidence" value="ECO:0007669"/>
    <property type="project" value="InterPro"/>
</dbReference>
<evidence type="ECO:0000256" key="4">
    <source>
        <dbReference type="ARBA" id="ARBA00023136"/>
    </source>
</evidence>
<dbReference type="GO" id="GO:0016020">
    <property type="term" value="C:membrane"/>
    <property type="evidence" value="ECO:0007669"/>
    <property type="project" value="UniProtKB-SubCell"/>
</dbReference>
<keyword evidence="4 5" id="KW-0472">Membrane</keyword>
<dbReference type="Proteomes" id="UP000015455">
    <property type="component" value="Unassembled WGS sequence"/>
</dbReference>
<dbReference type="eggNOG" id="COG3704">
    <property type="taxonomic scope" value="Bacteria"/>
</dbReference>